<keyword evidence="7 8" id="KW-0411">Iron-sulfur</keyword>
<evidence type="ECO:0000259" key="9">
    <source>
        <dbReference type="PROSITE" id="PS51379"/>
    </source>
</evidence>
<evidence type="ECO:0000256" key="7">
    <source>
        <dbReference type="ARBA" id="ARBA00023014"/>
    </source>
</evidence>
<dbReference type="PRINTS" id="PR00352">
    <property type="entry name" value="3FE4SFRDOXIN"/>
</dbReference>
<gene>
    <name evidence="10" type="ORF">MB27_41370</name>
</gene>
<accession>A0A0A6U9M8</accession>
<keyword evidence="2 8" id="KW-0813">Transport</keyword>
<dbReference type="AlphaFoldDB" id="A0A0A6U9M8"/>
<evidence type="ECO:0000256" key="3">
    <source>
        <dbReference type="ARBA" id="ARBA00022485"/>
    </source>
</evidence>
<dbReference type="eggNOG" id="COG1141">
    <property type="taxonomic scope" value="Bacteria"/>
</dbReference>
<sequence>MWEVDVAADTDELQVWIDQDLCTGDGLCVQYAPEVFELDIDGLAYVKDHSGELLQSPGVRTLVPSGLLLEVIDSAKECPGDCIHVVRTADDVAVAGPDAHEGT</sequence>
<dbReference type="GO" id="GO:0051539">
    <property type="term" value="F:4 iron, 4 sulfur cluster binding"/>
    <property type="evidence" value="ECO:0007669"/>
    <property type="project" value="UniProtKB-KW"/>
</dbReference>
<dbReference type="Proteomes" id="UP000054537">
    <property type="component" value="Unassembled WGS sequence"/>
</dbReference>
<evidence type="ECO:0000256" key="5">
    <source>
        <dbReference type="ARBA" id="ARBA00022982"/>
    </source>
</evidence>
<keyword evidence="11" id="KW-1185">Reference proteome</keyword>
<keyword evidence="5 8" id="KW-0249">Electron transport</keyword>
<evidence type="ECO:0000256" key="2">
    <source>
        <dbReference type="ARBA" id="ARBA00022448"/>
    </source>
</evidence>
<dbReference type="OrthoDB" id="3383735at2"/>
<dbReference type="SUPFAM" id="SSF54862">
    <property type="entry name" value="4Fe-4S ferredoxins"/>
    <property type="match status" value="1"/>
</dbReference>
<dbReference type="STRING" id="1869.MB27_41370"/>
<reference evidence="10 11" key="1">
    <citation type="submission" date="2014-10" db="EMBL/GenBank/DDBJ databases">
        <title>Draft genome sequence of Actinoplanes utahensis NRRL 12052.</title>
        <authorList>
            <person name="Velasco-Bucheli B."/>
            <person name="del Cerro C."/>
            <person name="Hormigo D."/>
            <person name="Garcia J.L."/>
            <person name="Acebal C."/>
            <person name="Arroyo M."/>
            <person name="de la Mata I."/>
        </authorList>
    </citation>
    <scope>NUCLEOTIDE SEQUENCE [LARGE SCALE GENOMIC DNA]</scope>
    <source>
        <strain evidence="10 11">NRRL 12052</strain>
    </source>
</reference>
<keyword evidence="4 8" id="KW-0479">Metal-binding</keyword>
<protein>
    <recommendedName>
        <fullName evidence="8">Ferredoxin</fullName>
    </recommendedName>
</protein>
<dbReference type="PANTHER" id="PTHR39163:SF1">
    <property type="entry name" value="FERREDOXIN"/>
    <property type="match status" value="1"/>
</dbReference>
<dbReference type="GO" id="GO:0009055">
    <property type="term" value="F:electron transfer activity"/>
    <property type="evidence" value="ECO:0007669"/>
    <property type="project" value="UniProtKB-UniRule"/>
</dbReference>
<evidence type="ECO:0000313" key="11">
    <source>
        <dbReference type="Proteomes" id="UP000054537"/>
    </source>
</evidence>
<dbReference type="InterPro" id="IPR052395">
    <property type="entry name" value="ET_Ferredoxin"/>
</dbReference>
<comment type="caution">
    <text evidence="10">The sequence shown here is derived from an EMBL/GenBank/DDBJ whole genome shotgun (WGS) entry which is preliminary data.</text>
</comment>
<dbReference type="PANTHER" id="PTHR39163">
    <property type="entry name" value="FERREDOXIN"/>
    <property type="match status" value="1"/>
</dbReference>
<evidence type="ECO:0000256" key="4">
    <source>
        <dbReference type="ARBA" id="ARBA00022723"/>
    </source>
</evidence>
<evidence type="ECO:0000256" key="8">
    <source>
        <dbReference type="RuleBase" id="RU368020"/>
    </source>
</evidence>
<evidence type="ECO:0000256" key="1">
    <source>
        <dbReference type="ARBA" id="ARBA00001966"/>
    </source>
</evidence>
<keyword evidence="3" id="KW-0004">4Fe-4S</keyword>
<dbReference type="GO" id="GO:0005506">
    <property type="term" value="F:iron ion binding"/>
    <property type="evidence" value="ECO:0007669"/>
    <property type="project" value="UniProtKB-UniRule"/>
</dbReference>
<dbReference type="Gene3D" id="3.30.70.20">
    <property type="match status" value="1"/>
</dbReference>
<comment type="cofactor">
    <cofactor evidence="1">
        <name>[4Fe-4S] cluster</name>
        <dbReference type="ChEBI" id="CHEBI:49883"/>
    </cofactor>
</comment>
<dbReference type="PROSITE" id="PS51379">
    <property type="entry name" value="4FE4S_FER_2"/>
    <property type="match status" value="1"/>
</dbReference>
<dbReference type="InterPro" id="IPR001080">
    <property type="entry name" value="3Fe4S_ferredoxin"/>
</dbReference>
<organism evidence="10 11">
    <name type="scientific">Actinoplanes utahensis</name>
    <dbReference type="NCBI Taxonomy" id="1869"/>
    <lineage>
        <taxon>Bacteria</taxon>
        <taxon>Bacillati</taxon>
        <taxon>Actinomycetota</taxon>
        <taxon>Actinomycetes</taxon>
        <taxon>Micromonosporales</taxon>
        <taxon>Micromonosporaceae</taxon>
        <taxon>Actinoplanes</taxon>
    </lineage>
</organism>
<comment type="function">
    <text evidence="8">Ferredoxins are iron-sulfur proteins that transfer electrons in a wide variety of metabolic reactions.</text>
</comment>
<name>A0A0A6U9M8_ACTUT</name>
<evidence type="ECO:0000256" key="6">
    <source>
        <dbReference type="ARBA" id="ARBA00023004"/>
    </source>
</evidence>
<proteinExistence type="predicted"/>
<feature type="domain" description="4Fe-4S ferredoxin-type" evidence="9">
    <location>
        <begin position="13"/>
        <end position="41"/>
    </location>
</feature>
<keyword evidence="6 8" id="KW-0408">Iron</keyword>
<evidence type="ECO:0000313" key="10">
    <source>
        <dbReference type="EMBL" id="KHD72111.1"/>
    </source>
</evidence>
<dbReference type="EMBL" id="JRTT01000139">
    <property type="protein sequence ID" value="KHD72111.1"/>
    <property type="molecule type" value="Genomic_DNA"/>
</dbReference>
<dbReference type="Pfam" id="PF13459">
    <property type="entry name" value="Fer4_15"/>
    <property type="match status" value="1"/>
</dbReference>
<dbReference type="InterPro" id="IPR017896">
    <property type="entry name" value="4Fe4S_Fe-S-bd"/>
</dbReference>